<proteinExistence type="predicted"/>
<gene>
    <name evidence="1" type="ORF">DYB28_003901</name>
</gene>
<organism evidence="1 2">
    <name type="scientific">Aphanomyces astaci</name>
    <name type="common">Crayfish plague agent</name>
    <dbReference type="NCBI Taxonomy" id="112090"/>
    <lineage>
        <taxon>Eukaryota</taxon>
        <taxon>Sar</taxon>
        <taxon>Stramenopiles</taxon>
        <taxon>Oomycota</taxon>
        <taxon>Saprolegniomycetes</taxon>
        <taxon>Saprolegniales</taxon>
        <taxon>Verrucalvaceae</taxon>
        <taxon>Aphanomyces</taxon>
    </lineage>
</organism>
<name>A0A9X8E815_APHAT</name>
<sequence length="54" mass="5903">MQVPSDGLTRSLKAALYRAARCAVSNKVEEQGNLLLHAYVSSANETPCCDNRIH</sequence>
<reference evidence="1 2" key="1">
    <citation type="journal article" date="2018" name="J. Invertebr. Pathol.">
        <title>New genotyping method for the causative agent of crayfish plague (Aphanomyces astaci) based on whole genome data.</title>
        <authorList>
            <person name="Minardi D."/>
            <person name="Studholme D.J."/>
            <person name="van der Giezen M."/>
            <person name="Pretto T."/>
            <person name="Oidtmann B."/>
        </authorList>
    </citation>
    <scope>NUCLEOTIDE SEQUENCE [LARGE SCALE GENOMIC DNA]</scope>
    <source>
        <strain evidence="1 2">KB13</strain>
    </source>
</reference>
<evidence type="ECO:0000313" key="2">
    <source>
        <dbReference type="Proteomes" id="UP000275652"/>
    </source>
</evidence>
<dbReference type="EMBL" id="QUTI01016131">
    <property type="protein sequence ID" value="RLO11295.1"/>
    <property type="molecule type" value="Genomic_DNA"/>
</dbReference>
<protein>
    <submittedName>
        <fullName evidence="1">Uncharacterized protein</fullName>
    </submittedName>
</protein>
<comment type="caution">
    <text evidence="1">The sequence shown here is derived from an EMBL/GenBank/DDBJ whole genome shotgun (WGS) entry which is preliminary data.</text>
</comment>
<dbReference type="AlphaFoldDB" id="A0A9X8E815"/>
<dbReference type="Proteomes" id="UP000275652">
    <property type="component" value="Unassembled WGS sequence"/>
</dbReference>
<accession>A0A9X8E815</accession>
<evidence type="ECO:0000313" key="1">
    <source>
        <dbReference type="EMBL" id="RLO11295.1"/>
    </source>
</evidence>